<dbReference type="SFLD" id="SFLDG01067">
    <property type="entry name" value="SPASM/twitch_domain_containing"/>
    <property type="match status" value="1"/>
</dbReference>
<protein>
    <submittedName>
        <fullName evidence="9">Radical SAM protein</fullName>
    </submittedName>
</protein>
<dbReference type="GO" id="GO:0046872">
    <property type="term" value="F:metal ion binding"/>
    <property type="evidence" value="ECO:0007669"/>
    <property type="project" value="UniProtKB-KW"/>
</dbReference>
<evidence type="ECO:0000256" key="6">
    <source>
        <dbReference type="ARBA" id="ARBA00023014"/>
    </source>
</evidence>
<dbReference type="SFLD" id="SFLDS00029">
    <property type="entry name" value="Radical_SAM"/>
    <property type="match status" value="1"/>
</dbReference>
<evidence type="ECO:0000256" key="4">
    <source>
        <dbReference type="ARBA" id="ARBA00022723"/>
    </source>
</evidence>
<proteinExistence type="inferred from homology"/>
<dbReference type="OrthoDB" id="9763993at2"/>
<sequence>MMTEEKLYYTKVVSENGNEYVRLNDSHTIFTSEILKSPKRIKYLEKLNLLKESRFFEDEKIDEEIIRRKIYESALQQLTLEVTTACNFRCKYCVFGGNYKLMRSHETKNMDWTTAKKAIDLYFKLFSEAEEYNYTRKPMVTFYGGEPLINFTLIKDCILYIEQQYTNYDVHYSLTTNGTLLTDEVIDFLYLHNVNAVVSLDGPKEEHNRNRVYSNGKGTFDDVYINIIKLSKKFRRPVFTICVYDIRSDIEKISTFYDNTSAVICLNTTPVKSFGSDYYTQFTEKEKIDFNEKEKKMKYYFMNNIAGDNSKVLNFLDRYFIDRCATFFCSFVDTHSVNGKITKCTNPCIPGQKIFVSVEGRIYVCEKVSQSYSIGNVEEGLNYKKIVNLVKQYCESIVGCKVCEIRNECGVCNMIIENDNGFNVDKAVCESIYNTRKKQFKLALDICEKDPIWTKMAIALYYKSMEEEVKNLL</sequence>
<dbReference type="PROSITE" id="PS01305">
    <property type="entry name" value="MOAA_NIFB_PQQE"/>
    <property type="match status" value="1"/>
</dbReference>
<evidence type="ECO:0000256" key="5">
    <source>
        <dbReference type="ARBA" id="ARBA00023004"/>
    </source>
</evidence>
<reference evidence="9 10" key="2">
    <citation type="submission" date="2020-02" db="EMBL/GenBank/DDBJ databases">
        <title>Candidatus Galacturonibacter soehngenii shows hetero-acetogenic catabolism of galacturonic acid but lacks a canonical carbon monoxide dehydrogenase/acetyl-CoA synthase complex.</title>
        <authorList>
            <person name="Diender M."/>
            <person name="Stouten G.R."/>
            <person name="Petersen J.F."/>
            <person name="Nielsen P.H."/>
            <person name="Dueholm M.S."/>
            <person name="Pronk J.T."/>
            <person name="Van Loosdrecht M.C.M."/>
        </authorList>
    </citation>
    <scope>NUCLEOTIDE SEQUENCE [LARGE SCALE GENOMIC DNA]</scope>
    <source>
        <strain evidence="9">GalUA</strain>
    </source>
</reference>
<comment type="caution">
    <text evidence="9">The sequence shown here is derived from an EMBL/GenBank/DDBJ whole genome shotgun (WGS) entry which is preliminary data.</text>
</comment>
<evidence type="ECO:0000313" key="9">
    <source>
        <dbReference type="EMBL" id="KAB1438348.1"/>
    </source>
</evidence>
<dbReference type="InterPro" id="IPR023867">
    <property type="entry name" value="Sulphatase_maturase_rSAM"/>
</dbReference>
<dbReference type="EMBL" id="WAGX01000005">
    <property type="protein sequence ID" value="KAB1438348.1"/>
    <property type="molecule type" value="Genomic_DNA"/>
</dbReference>
<evidence type="ECO:0000256" key="1">
    <source>
        <dbReference type="ARBA" id="ARBA00001966"/>
    </source>
</evidence>
<evidence type="ECO:0000259" key="8">
    <source>
        <dbReference type="Pfam" id="PF04055"/>
    </source>
</evidence>
<dbReference type="PANTHER" id="PTHR43273:SF3">
    <property type="entry name" value="ANAEROBIC SULFATASE-MATURATING ENZYME HOMOLOG ASLB-RELATED"/>
    <property type="match status" value="1"/>
</dbReference>
<evidence type="ECO:0000256" key="3">
    <source>
        <dbReference type="ARBA" id="ARBA00022691"/>
    </source>
</evidence>
<keyword evidence="10" id="KW-1185">Reference proteome</keyword>
<evidence type="ECO:0000256" key="2">
    <source>
        <dbReference type="ARBA" id="ARBA00022485"/>
    </source>
</evidence>
<keyword evidence="5" id="KW-0408">Iron</keyword>
<keyword evidence="4" id="KW-0479">Metal-binding</keyword>
<dbReference type="InterPro" id="IPR013785">
    <property type="entry name" value="Aldolase_TIM"/>
</dbReference>
<dbReference type="GO" id="GO:0016491">
    <property type="term" value="F:oxidoreductase activity"/>
    <property type="evidence" value="ECO:0007669"/>
    <property type="project" value="InterPro"/>
</dbReference>
<keyword evidence="2" id="KW-0004">4Fe-4S</keyword>
<keyword evidence="3" id="KW-0949">S-adenosyl-L-methionine</keyword>
<dbReference type="GO" id="GO:0051539">
    <property type="term" value="F:4 iron, 4 sulfur cluster binding"/>
    <property type="evidence" value="ECO:0007669"/>
    <property type="project" value="UniProtKB-KW"/>
</dbReference>
<dbReference type="AlphaFoldDB" id="A0A7V7UBR6"/>
<gene>
    <name evidence="9" type="ORF">F7O84_12430</name>
</gene>
<dbReference type="SFLD" id="SFLDG01386">
    <property type="entry name" value="main_SPASM_domain-containing"/>
    <property type="match status" value="1"/>
</dbReference>
<comment type="similarity">
    <text evidence="7">Belongs to the radical SAM superfamily. Anaerobic sulfatase-maturating enzyme family.</text>
</comment>
<dbReference type="InterPro" id="IPR000385">
    <property type="entry name" value="MoaA_NifB_PqqE_Fe-S-bd_CS"/>
</dbReference>
<comment type="cofactor">
    <cofactor evidence="1">
        <name>[4Fe-4S] cluster</name>
        <dbReference type="ChEBI" id="CHEBI:49883"/>
    </cofactor>
</comment>
<accession>A0A7V7UBR6</accession>
<dbReference type="InterPro" id="IPR007197">
    <property type="entry name" value="rSAM"/>
</dbReference>
<dbReference type="PANTHER" id="PTHR43273">
    <property type="entry name" value="ANAEROBIC SULFATASE-MATURATING ENZYME HOMOLOG ASLB-RELATED"/>
    <property type="match status" value="1"/>
</dbReference>
<dbReference type="Proteomes" id="UP000461768">
    <property type="component" value="Unassembled WGS sequence"/>
</dbReference>
<evidence type="ECO:0000256" key="7">
    <source>
        <dbReference type="ARBA" id="ARBA00023601"/>
    </source>
</evidence>
<dbReference type="Pfam" id="PF04055">
    <property type="entry name" value="Radical_SAM"/>
    <property type="match status" value="1"/>
</dbReference>
<evidence type="ECO:0000313" key="10">
    <source>
        <dbReference type="Proteomes" id="UP000461768"/>
    </source>
</evidence>
<dbReference type="CDD" id="cd01335">
    <property type="entry name" value="Radical_SAM"/>
    <property type="match status" value="1"/>
</dbReference>
<organism evidence="9 10">
    <name type="scientific">Candidatus Galacturonatibacter soehngenii</name>
    <dbReference type="NCBI Taxonomy" id="2307010"/>
    <lineage>
        <taxon>Bacteria</taxon>
        <taxon>Bacillati</taxon>
        <taxon>Bacillota</taxon>
        <taxon>Clostridia</taxon>
        <taxon>Lachnospirales</taxon>
        <taxon>Lachnospiraceae</taxon>
        <taxon>Candidatus Galacturonatibacter</taxon>
    </lineage>
</organism>
<reference evidence="9 10" key="1">
    <citation type="submission" date="2019-09" db="EMBL/GenBank/DDBJ databases">
        <authorList>
            <person name="Valk L.C."/>
        </authorList>
    </citation>
    <scope>NUCLEOTIDE SEQUENCE [LARGE SCALE GENOMIC DNA]</scope>
    <source>
        <strain evidence="9">GalUA</strain>
    </source>
</reference>
<dbReference type="InterPro" id="IPR058240">
    <property type="entry name" value="rSAM_sf"/>
</dbReference>
<dbReference type="SUPFAM" id="SSF102114">
    <property type="entry name" value="Radical SAM enzymes"/>
    <property type="match status" value="1"/>
</dbReference>
<dbReference type="SFLD" id="SFLDG01384">
    <property type="entry name" value="thioether_bond_formation_requi"/>
    <property type="match status" value="1"/>
</dbReference>
<feature type="domain" description="Radical SAM core" evidence="8">
    <location>
        <begin position="81"/>
        <end position="243"/>
    </location>
</feature>
<keyword evidence="6" id="KW-0411">Iron-sulfur</keyword>
<name>A0A7V7UBR6_9FIRM</name>
<dbReference type="Gene3D" id="3.20.20.70">
    <property type="entry name" value="Aldolase class I"/>
    <property type="match status" value="1"/>
</dbReference>